<keyword evidence="14 19" id="KW-0275">Fatty acid biosynthesis</keyword>
<feature type="domain" description="ATP-grasp" evidence="20">
    <location>
        <begin position="120"/>
        <end position="317"/>
    </location>
</feature>
<dbReference type="SUPFAM" id="SSF52440">
    <property type="entry name" value="PreATP-grasp domain"/>
    <property type="match status" value="1"/>
</dbReference>
<evidence type="ECO:0000313" key="22">
    <source>
        <dbReference type="EMBL" id="CAD84564.1"/>
    </source>
</evidence>
<dbReference type="AlphaFoldDB" id="Q82WL7"/>
<dbReference type="PROSITE" id="PS50975">
    <property type="entry name" value="ATP_GRASP"/>
    <property type="match status" value="1"/>
</dbReference>
<dbReference type="InterPro" id="IPR013815">
    <property type="entry name" value="ATP_grasp_subdomain_1"/>
</dbReference>
<evidence type="ECO:0000256" key="1">
    <source>
        <dbReference type="ARBA" id="ARBA00003761"/>
    </source>
</evidence>
<dbReference type="GO" id="GO:0046872">
    <property type="term" value="F:metal ion binding"/>
    <property type="evidence" value="ECO:0007669"/>
    <property type="project" value="UniProtKB-KW"/>
</dbReference>
<dbReference type="InterPro" id="IPR011054">
    <property type="entry name" value="Rudment_hybrid_motif"/>
</dbReference>
<dbReference type="PhylomeDB" id="Q82WL7"/>
<keyword evidence="6 19" id="KW-0444">Lipid biosynthesis</keyword>
<keyword evidence="10 19" id="KW-0276">Fatty acid metabolism</keyword>
<dbReference type="GO" id="GO:0005524">
    <property type="term" value="F:ATP binding"/>
    <property type="evidence" value="ECO:0007669"/>
    <property type="project" value="UniProtKB-UniRule"/>
</dbReference>
<dbReference type="FunFam" id="3.40.50.20:FF:000010">
    <property type="entry name" value="Propionyl-CoA carboxylase subunit alpha"/>
    <property type="match status" value="1"/>
</dbReference>
<evidence type="ECO:0000256" key="18">
    <source>
        <dbReference type="PROSITE-ProRule" id="PRU00409"/>
    </source>
</evidence>
<dbReference type="UniPathway" id="UPA00655">
    <property type="reaction ID" value="UER00711"/>
</dbReference>
<dbReference type="PROSITE" id="PS00867">
    <property type="entry name" value="CPSASE_2"/>
    <property type="match status" value="1"/>
</dbReference>
<keyword evidence="13 19" id="KW-0443">Lipid metabolism</keyword>
<comment type="subunit">
    <text evidence="3 19">Acetyl-CoA carboxylase is a heterohexamer of biotin carboxyl carrier protein, biotin carboxylase and the two subunits of carboxyl transferase in a 2:2 complex.</text>
</comment>
<evidence type="ECO:0000256" key="15">
    <source>
        <dbReference type="ARBA" id="ARBA00023267"/>
    </source>
</evidence>
<dbReference type="eggNOG" id="COG0439">
    <property type="taxonomic scope" value="Bacteria"/>
</dbReference>
<dbReference type="SUPFAM" id="SSF51246">
    <property type="entry name" value="Rudiment single hybrid motif"/>
    <property type="match status" value="1"/>
</dbReference>
<dbReference type="InterPro" id="IPR016185">
    <property type="entry name" value="PreATP-grasp_dom_sf"/>
</dbReference>
<evidence type="ECO:0000256" key="17">
    <source>
        <dbReference type="ARBA" id="ARBA00048600"/>
    </source>
</evidence>
<dbReference type="RefSeq" id="WP_011111276.1">
    <property type="nucleotide sequence ID" value="NC_004757.1"/>
</dbReference>
<keyword evidence="11 18" id="KW-0067">ATP-binding</keyword>
<dbReference type="STRING" id="228410.NE0653"/>
<dbReference type="InterPro" id="IPR005482">
    <property type="entry name" value="Biotin_COase_C"/>
</dbReference>
<dbReference type="SUPFAM" id="SSF56059">
    <property type="entry name" value="Glutathione synthetase ATP-binding domain-like"/>
    <property type="match status" value="1"/>
</dbReference>
<dbReference type="InterPro" id="IPR011761">
    <property type="entry name" value="ATP-grasp"/>
</dbReference>
<dbReference type="PROSITE" id="PS00866">
    <property type="entry name" value="CPSASE_1"/>
    <property type="match status" value="1"/>
</dbReference>
<evidence type="ECO:0000256" key="8">
    <source>
        <dbReference type="ARBA" id="ARBA00022723"/>
    </source>
</evidence>
<evidence type="ECO:0000256" key="14">
    <source>
        <dbReference type="ARBA" id="ARBA00023160"/>
    </source>
</evidence>
<dbReference type="Gene3D" id="3.30.1490.20">
    <property type="entry name" value="ATP-grasp fold, A domain"/>
    <property type="match status" value="1"/>
</dbReference>
<dbReference type="InterPro" id="IPR005481">
    <property type="entry name" value="BC-like_N"/>
</dbReference>
<evidence type="ECO:0000256" key="7">
    <source>
        <dbReference type="ARBA" id="ARBA00022598"/>
    </source>
</evidence>
<organism evidence="22 23">
    <name type="scientific">Nitrosomonas europaea (strain ATCC 19718 / CIP 103999 / KCTC 2705 / NBRC 14298)</name>
    <dbReference type="NCBI Taxonomy" id="228410"/>
    <lineage>
        <taxon>Bacteria</taxon>
        <taxon>Pseudomonadati</taxon>
        <taxon>Pseudomonadota</taxon>
        <taxon>Betaproteobacteria</taxon>
        <taxon>Nitrosomonadales</taxon>
        <taxon>Nitrosomonadaceae</taxon>
        <taxon>Nitrosomonas</taxon>
    </lineage>
</organism>
<dbReference type="GO" id="GO:0006633">
    <property type="term" value="P:fatty acid biosynthetic process"/>
    <property type="evidence" value="ECO:0007669"/>
    <property type="project" value="UniProtKB-KW"/>
</dbReference>
<dbReference type="PANTHER" id="PTHR48095:SF2">
    <property type="entry name" value="BIOTIN CARBOXYLASE, CHLOROPLASTIC"/>
    <property type="match status" value="1"/>
</dbReference>
<dbReference type="InterPro" id="IPR005479">
    <property type="entry name" value="CPAse_ATP-bd"/>
</dbReference>
<keyword evidence="23" id="KW-1185">Reference proteome</keyword>
<dbReference type="KEGG" id="neu:NE0653"/>
<evidence type="ECO:0000256" key="5">
    <source>
        <dbReference type="ARBA" id="ARBA00017242"/>
    </source>
</evidence>
<dbReference type="NCBIfam" id="NF006367">
    <property type="entry name" value="PRK08591.1"/>
    <property type="match status" value="1"/>
</dbReference>
<dbReference type="NCBIfam" id="TIGR00514">
    <property type="entry name" value="accC"/>
    <property type="match status" value="1"/>
</dbReference>
<evidence type="ECO:0000256" key="4">
    <source>
        <dbReference type="ARBA" id="ARBA00013263"/>
    </source>
</evidence>
<evidence type="ECO:0000313" key="23">
    <source>
        <dbReference type="Proteomes" id="UP000001416"/>
    </source>
</evidence>
<feature type="domain" description="Biotin carboxylation" evidence="21">
    <location>
        <begin position="1"/>
        <end position="445"/>
    </location>
</feature>
<dbReference type="HOGENOM" id="CLU_000395_3_2_4"/>
<comment type="pathway">
    <text evidence="2 19">Lipid metabolism; malonyl-CoA biosynthesis; malonyl-CoA from acetyl-CoA: step 1/1.</text>
</comment>
<evidence type="ECO:0000256" key="11">
    <source>
        <dbReference type="ARBA" id="ARBA00022840"/>
    </source>
</evidence>
<dbReference type="Pfam" id="PF02786">
    <property type="entry name" value="CPSase_L_D2"/>
    <property type="match status" value="1"/>
</dbReference>
<evidence type="ECO:0000256" key="16">
    <source>
        <dbReference type="ARBA" id="ARBA00033786"/>
    </source>
</evidence>
<dbReference type="GeneID" id="87103850"/>
<dbReference type="Pfam" id="PF02785">
    <property type="entry name" value="Biotin_carb_C"/>
    <property type="match status" value="1"/>
</dbReference>
<accession>Q82WL7</accession>
<evidence type="ECO:0000256" key="19">
    <source>
        <dbReference type="RuleBase" id="RU365063"/>
    </source>
</evidence>
<dbReference type="OrthoDB" id="9803706at2"/>
<evidence type="ECO:0000256" key="3">
    <source>
        <dbReference type="ARBA" id="ARBA00011750"/>
    </source>
</evidence>
<keyword evidence="7 19" id="KW-0436">Ligase</keyword>
<proteinExistence type="predicted"/>
<keyword evidence="9 18" id="KW-0547">Nucleotide-binding</keyword>
<sequence>MFEKILIANRGEIALRIQRACRTMGIKTVAVHSEADAEAKYVKLADESVCIGPAASAQSYLNIPAIISAAEVTDAEAIHPGYGFLSENADFAERVEKSGFFFIGPRPDTIRLMGDKVSAKNAMRQAGVPCVPGSGGALPESLDEVKKIVKEIGYPVIIKAAGGGGGRGMRVVHTEAALSNAVITTRNEAQTAFGNPVVYAEKYLENPRHIEFQVLADEYGNVVHLGERDCSMQRRHQKIIEEAPARGISVQLRDKIGELCVEACKRINYRGVGTFEFLYENNEFYFIEMNTRLQVEHPVTEAITGIDLVQAQIRVAAGEKLSLQQKDIVFKGHAIECRINAEDPYKLTPSAGRITQYHAPGGPGIRVDSHIYHNYRVPPYYDSMIAKVIAYGDDRDLAIARMRIALTEMIVEGIKTNIPLHLDLLTDCNFLSGPVSIHHLEGKLALYNKKST</sequence>
<evidence type="ECO:0000256" key="12">
    <source>
        <dbReference type="ARBA" id="ARBA00022842"/>
    </source>
</evidence>
<evidence type="ECO:0000256" key="2">
    <source>
        <dbReference type="ARBA" id="ARBA00004956"/>
    </source>
</evidence>
<dbReference type="PROSITE" id="PS50979">
    <property type="entry name" value="BC"/>
    <property type="match status" value="1"/>
</dbReference>
<dbReference type="Proteomes" id="UP000001416">
    <property type="component" value="Chromosome"/>
</dbReference>
<evidence type="ECO:0000256" key="6">
    <source>
        <dbReference type="ARBA" id="ARBA00022516"/>
    </source>
</evidence>
<comment type="function">
    <text evidence="1 19">This protein is a component of the acetyl coenzyme A carboxylase complex; first, biotin carboxylase catalyzes the carboxylation of the carrier protein and then the transcarboxylase transfers the carboxyl group to form malonyl-CoA.</text>
</comment>
<name>Q82WL7_NITEU</name>
<gene>
    <name evidence="22" type="primary">accC1</name>
    <name evidence="22" type="ordered locus">NE0653</name>
</gene>
<dbReference type="GO" id="GO:0004075">
    <property type="term" value="F:biotin carboxylase activity"/>
    <property type="evidence" value="ECO:0007669"/>
    <property type="project" value="UniProtKB-EC"/>
</dbReference>
<dbReference type="Gene3D" id="3.40.50.20">
    <property type="match status" value="1"/>
</dbReference>
<comment type="catalytic activity">
    <reaction evidence="17 19">
        <text>N(6)-biotinyl-L-lysyl-[protein] + hydrogencarbonate + ATP = N(6)-carboxybiotinyl-L-lysyl-[protein] + ADP + phosphate + H(+)</text>
        <dbReference type="Rhea" id="RHEA:13501"/>
        <dbReference type="Rhea" id="RHEA-COMP:10505"/>
        <dbReference type="Rhea" id="RHEA-COMP:10506"/>
        <dbReference type="ChEBI" id="CHEBI:15378"/>
        <dbReference type="ChEBI" id="CHEBI:17544"/>
        <dbReference type="ChEBI" id="CHEBI:30616"/>
        <dbReference type="ChEBI" id="CHEBI:43474"/>
        <dbReference type="ChEBI" id="CHEBI:83144"/>
        <dbReference type="ChEBI" id="CHEBI:83145"/>
        <dbReference type="ChEBI" id="CHEBI:456216"/>
        <dbReference type="EC" id="6.3.4.14"/>
    </reaction>
</comment>
<keyword evidence="12" id="KW-0460">Magnesium</keyword>
<dbReference type="InterPro" id="IPR004549">
    <property type="entry name" value="Acetyl_CoA_COase_biotin_COase"/>
</dbReference>
<dbReference type="InterPro" id="IPR051602">
    <property type="entry name" value="ACC_Biotin_Carboxylase"/>
</dbReference>
<keyword evidence="8" id="KW-0479">Metal-binding</keyword>
<evidence type="ECO:0000256" key="13">
    <source>
        <dbReference type="ARBA" id="ARBA00023098"/>
    </source>
</evidence>
<evidence type="ECO:0000259" key="21">
    <source>
        <dbReference type="PROSITE" id="PS50979"/>
    </source>
</evidence>
<dbReference type="PANTHER" id="PTHR48095">
    <property type="entry name" value="PYRUVATE CARBOXYLASE SUBUNIT A"/>
    <property type="match status" value="1"/>
</dbReference>
<evidence type="ECO:0000256" key="10">
    <source>
        <dbReference type="ARBA" id="ARBA00022832"/>
    </source>
</evidence>
<dbReference type="Pfam" id="PF00289">
    <property type="entry name" value="Biotin_carb_N"/>
    <property type="match status" value="1"/>
</dbReference>
<dbReference type="GO" id="GO:2001295">
    <property type="term" value="P:malonyl-CoA biosynthetic process"/>
    <property type="evidence" value="ECO:0007669"/>
    <property type="project" value="UniProtKB-UniPathway"/>
</dbReference>
<dbReference type="SMART" id="SM00878">
    <property type="entry name" value="Biotin_carb_C"/>
    <property type="match status" value="1"/>
</dbReference>
<dbReference type="EC" id="6.3.4.14" evidence="4 19"/>
<evidence type="ECO:0000256" key="9">
    <source>
        <dbReference type="ARBA" id="ARBA00022741"/>
    </source>
</evidence>
<reference evidence="22 23" key="1">
    <citation type="journal article" date="2003" name="J. Bacteriol.">
        <title>Complete genome sequence of the ammonia-oxidizing bacterium and obligate chemolithoautotroph Nitrosomonas europaea.</title>
        <authorList>
            <person name="Chain P."/>
            <person name="Lamerdin J."/>
            <person name="Larimer F."/>
            <person name="Regala W."/>
            <person name="Land M."/>
            <person name="Hauser L."/>
            <person name="Hooper A."/>
            <person name="Klotz M."/>
            <person name="Norton J."/>
            <person name="Sayavedra-Soto L."/>
            <person name="Arciero D."/>
            <person name="Hommes N."/>
            <person name="Whittaker M."/>
            <person name="Arp D."/>
        </authorList>
    </citation>
    <scope>NUCLEOTIDE SEQUENCE [LARGE SCALE GENOMIC DNA]</scope>
    <source>
        <strain evidence="23">ATCC 19718 / CIP 103999 / KCTC 2705 / NBRC 14298</strain>
    </source>
</reference>
<dbReference type="InterPro" id="IPR011764">
    <property type="entry name" value="Biotin_carboxylation_dom"/>
</dbReference>
<dbReference type="EMBL" id="AL954747">
    <property type="protein sequence ID" value="CAD84564.1"/>
    <property type="molecule type" value="Genomic_DNA"/>
</dbReference>
<keyword evidence="15 19" id="KW-0092">Biotin</keyword>
<dbReference type="Gene3D" id="3.30.470.20">
    <property type="entry name" value="ATP-grasp fold, B domain"/>
    <property type="match status" value="1"/>
</dbReference>
<protein>
    <recommendedName>
        <fullName evidence="5 19">Biotin carboxylase</fullName>
        <ecNumber evidence="4 19">6.3.4.14</ecNumber>
    </recommendedName>
    <alternativeName>
        <fullName evidence="16 19">Acetyl-coenzyme A carboxylase biotin carboxylase subunit A</fullName>
    </alternativeName>
</protein>
<evidence type="ECO:0000259" key="20">
    <source>
        <dbReference type="PROSITE" id="PS50975"/>
    </source>
</evidence>